<evidence type="ECO:0000259" key="2">
    <source>
        <dbReference type="PROSITE" id="PS50828"/>
    </source>
</evidence>
<dbReference type="Pfam" id="PF01713">
    <property type="entry name" value="Smr"/>
    <property type="match status" value="1"/>
</dbReference>
<dbReference type="PROSITE" id="PS50828">
    <property type="entry name" value="SMR"/>
    <property type="match status" value="1"/>
</dbReference>
<dbReference type="PANTHER" id="PTHR47417">
    <property type="entry name" value="SMR DOMAIN-CONTAINING PROTEIN YPL199C"/>
    <property type="match status" value="1"/>
</dbReference>
<dbReference type="Gene3D" id="3.30.1370.110">
    <property type="match status" value="1"/>
</dbReference>
<dbReference type="SMART" id="SM01162">
    <property type="entry name" value="DUF1771"/>
    <property type="match status" value="1"/>
</dbReference>
<feature type="region of interest" description="Disordered" evidence="1">
    <location>
        <begin position="15"/>
        <end position="85"/>
    </location>
</feature>
<dbReference type="AlphaFoldDB" id="A0A166IHR6"/>
<dbReference type="SUPFAM" id="SSF160443">
    <property type="entry name" value="SMR domain-like"/>
    <property type="match status" value="1"/>
</dbReference>
<evidence type="ECO:0000313" key="3">
    <source>
        <dbReference type="EMBL" id="KZP19838.1"/>
    </source>
</evidence>
<sequence length="292" mass="32648">MGFIGDILKSFFQLFSGASDEQHPQQQRHDQQQPHARPARQQRPRYSQDEYPPPSNQQQQPARRRSQQQAPPKSRYQGGQDQNQTNQQNERYMGLRAQAIQEGDAMAKCYEQSQEAYARADGAGAKQFSNEGRACKSKMESLNKQASDWIFAENNKDKKPGEPIDLHGLYVKEAIDRADRAIVQAKRHGDAEISLIVGKGNHSQGGRAKIKPAIQELMQKHQLVATLDANNAGVMIVRMDGQGQGMNPDEVSQRLDSDQGCVMIVRMDGQGQGMNPDEVSQRLDSDQGCVMM</sequence>
<dbReference type="STRING" id="436010.A0A166IHR6"/>
<proteinExistence type="predicted"/>
<feature type="domain" description="Smr" evidence="2">
    <location>
        <begin position="164"/>
        <end position="240"/>
    </location>
</feature>
<protein>
    <submittedName>
        <fullName evidence="3">DUF1771-domain-containing protein</fullName>
    </submittedName>
</protein>
<feature type="region of interest" description="Disordered" evidence="1">
    <location>
        <begin position="269"/>
        <end position="292"/>
    </location>
</feature>
<dbReference type="EMBL" id="KV417560">
    <property type="protein sequence ID" value="KZP19838.1"/>
    <property type="molecule type" value="Genomic_DNA"/>
</dbReference>
<evidence type="ECO:0000256" key="1">
    <source>
        <dbReference type="SAM" id="MobiDB-lite"/>
    </source>
</evidence>
<dbReference type="Proteomes" id="UP000076532">
    <property type="component" value="Unassembled WGS sequence"/>
</dbReference>
<feature type="compositionally biased region" description="Basic and acidic residues" evidence="1">
    <location>
        <begin position="20"/>
        <end position="32"/>
    </location>
</feature>
<dbReference type="InterPro" id="IPR036063">
    <property type="entry name" value="Smr_dom_sf"/>
</dbReference>
<keyword evidence="4" id="KW-1185">Reference proteome</keyword>
<evidence type="ECO:0000313" key="4">
    <source>
        <dbReference type="Proteomes" id="UP000076532"/>
    </source>
</evidence>
<name>A0A166IHR6_9AGAM</name>
<dbReference type="InterPro" id="IPR013899">
    <property type="entry name" value="DUF1771"/>
</dbReference>
<dbReference type="InterPro" id="IPR002625">
    <property type="entry name" value="Smr_dom"/>
</dbReference>
<organism evidence="3 4">
    <name type="scientific">Athelia psychrophila</name>
    <dbReference type="NCBI Taxonomy" id="1759441"/>
    <lineage>
        <taxon>Eukaryota</taxon>
        <taxon>Fungi</taxon>
        <taxon>Dikarya</taxon>
        <taxon>Basidiomycota</taxon>
        <taxon>Agaricomycotina</taxon>
        <taxon>Agaricomycetes</taxon>
        <taxon>Agaricomycetidae</taxon>
        <taxon>Atheliales</taxon>
        <taxon>Atheliaceae</taxon>
        <taxon>Athelia</taxon>
    </lineage>
</organism>
<reference evidence="3 4" key="1">
    <citation type="journal article" date="2016" name="Mol. Biol. Evol.">
        <title>Comparative Genomics of Early-Diverging Mushroom-Forming Fungi Provides Insights into the Origins of Lignocellulose Decay Capabilities.</title>
        <authorList>
            <person name="Nagy L.G."/>
            <person name="Riley R."/>
            <person name="Tritt A."/>
            <person name="Adam C."/>
            <person name="Daum C."/>
            <person name="Floudas D."/>
            <person name="Sun H."/>
            <person name="Yadav J.S."/>
            <person name="Pangilinan J."/>
            <person name="Larsson K.H."/>
            <person name="Matsuura K."/>
            <person name="Barry K."/>
            <person name="Labutti K."/>
            <person name="Kuo R."/>
            <person name="Ohm R.A."/>
            <person name="Bhattacharya S.S."/>
            <person name="Shirouzu T."/>
            <person name="Yoshinaga Y."/>
            <person name="Martin F.M."/>
            <person name="Grigoriev I.V."/>
            <person name="Hibbett D.S."/>
        </authorList>
    </citation>
    <scope>NUCLEOTIDE SEQUENCE [LARGE SCALE GENOMIC DNA]</scope>
    <source>
        <strain evidence="3 4">CBS 109695</strain>
    </source>
</reference>
<dbReference type="Pfam" id="PF08590">
    <property type="entry name" value="DUF1771"/>
    <property type="match status" value="1"/>
</dbReference>
<dbReference type="PANTHER" id="PTHR47417:SF1">
    <property type="entry name" value="SMR DOMAIN-CONTAINING PROTEIN YPL199C"/>
    <property type="match status" value="1"/>
</dbReference>
<gene>
    <name evidence="3" type="ORF">FIBSPDRAFT_920025</name>
</gene>
<feature type="compositionally biased region" description="Low complexity" evidence="1">
    <location>
        <begin position="56"/>
        <end position="85"/>
    </location>
</feature>
<dbReference type="SMART" id="SM00463">
    <property type="entry name" value="SMR"/>
    <property type="match status" value="1"/>
</dbReference>
<accession>A0A166IHR6</accession>
<dbReference type="OrthoDB" id="3231855at2759"/>
<dbReference type="InterPro" id="IPR053020">
    <property type="entry name" value="Smr_domain_protein"/>
</dbReference>